<proteinExistence type="predicted"/>
<dbReference type="EMBL" id="JBIMZQ010000043">
    <property type="protein sequence ID" value="KAL3660101.1"/>
    <property type="molecule type" value="Genomic_DNA"/>
</dbReference>
<name>A0ABD3F379_9STRA</name>
<comment type="caution">
    <text evidence="1">The sequence shown here is derived from an EMBL/GenBank/DDBJ whole genome shotgun (WGS) entry which is preliminary data.</text>
</comment>
<protein>
    <recommendedName>
        <fullName evidence="3">HAT C-terminal dimerisation domain-containing protein</fullName>
    </recommendedName>
</protein>
<gene>
    <name evidence="1" type="ORF">V7S43_015022</name>
</gene>
<organism evidence="1 2">
    <name type="scientific">Phytophthora oleae</name>
    <dbReference type="NCBI Taxonomy" id="2107226"/>
    <lineage>
        <taxon>Eukaryota</taxon>
        <taxon>Sar</taxon>
        <taxon>Stramenopiles</taxon>
        <taxon>Oomycota</taxon>
        <taxon>Peronosporomycetes</taxon>
        <taxon>Peronosporales</taxon>
        <taxon>Peronosporaceae</taxon>
        <taxon>Phytophthora</taxon>
    </lineage>
</organism>
<accession>A0ABD3F379</accession>
<reference evidence="1 2" key="1">
    <citation type="submission" date="2024-09" db="EMBL/GenBank/DDBJ databases">
        <title>Genome sequencing and assembly of Phytophthora oleae, isolate VK10A, causative agent of rot of olive drupes.</title>
        <authorList>
            <person name="Conti Taguali S."/>
            <person name="Riolo M."/>
            <person name="La Spada F."/>
            <person name="Cacciola S.O."/>
            <person name="Dionisio G."/>
        </authorList>
    </citation>
    <scope>NUCLEOTIDE SEQUENCE [LARGE SCALE GENOMIC DNA]</scope>
    <source>
        <strain evidence="1 2">VK10A</strain>
    </source>
</reference>
<evidence type="ECO:0008006" key="3">
    <source>
        <dbReference type="Google" id="ProtNLM"/>
    </source>
</evidence>
<evidence type="ECO:0000313" key="1">
    <source>
        <dbReference type="EMBL" id="KAL3660101.1"/>
    </source>
</evidence>
<keyword evidence="2" id="KW-1185">Reference proteome</keyword>
<dbReference type="AlphaFoldDB" id="A0ABD3F379"/>
<sequence length="141" mass="15851">MTVSEAVVSRLKAELKRTLSKHVGDAVNDVCDAFVDELRPVEPPLTPTPHVGALGKEVDYECCWRLVEYMERNMDTFPSFAQQMDCIILAYQSNASSEILNSVVTQNLWVRRKGVKNESLEKKTVELPVKNSEESSKHLGV</sequence>
<evidence type="ECO:0000313" key="2">
    <source>
        <dbReference type="Proteomes" id="UP001632037"/>
    </source>
</evidence>
<dbReference type="Proteomes" id="UP001632037">
    <property type="component" value="Unassembled WGS sequence"/>
</dbReference>